<keyword evidence="3" id="KW-0732">Signal</keyword>
<evidence type="ECO:0000256" key="3">
    <source>
        <dbReference type="SAM" id="SignalP"/>
    </source>
</evidence>
<reference evidence="4" key="2">
    <citation type="submission" date="2023-04" db="EMBL/GenBank/DDBJ databases">
        <authorList>
            <person name="Bruccoleri R.E."/>
            <person name="Oakeley E.J."/>
            <person name="Faust A.-M."/>
            <person name="Dessus-Babus S."/>
            <person name="Altorfer M."/>
            <person name="Burckhardt D."/>
            <person name="Oertli M."/>
            <person name="Naumann U."/>
            <person name="Petersen F."/>
            <person name="Wong J."/>
        </authorList>
    </citation>
    <scope>NUCLEOTIDE SEQUENCE</scope>
    <source>
        <strain evidence="4">GSM-AAB239-AS_SAM_17_03QT</strain>
        <tissue evidence="4">Leaf</tissue>
    </source>
</reference>
<keyword evidence="2" id="KW-0812">Transmembrane</keyword>
<dbReference type="PANTHER" id="PTHR31414">
    <property type="entry name" value="TRANSMEMBRANE PROTEIN DDB_G0292058"/>
    <property type="match status" value="1"/>
</dbReference>
<dbReference type="InterPro" id="IPR040283">
    <property type="entry name" value="DDB_G0292058-like"/>
</dbReference>
<feature type="chain" id="PRO_5044718825" description="Protein tweety homolog" evidence="3">
    <location>
        <begin position="29"/>
        <end position="465"/>
    </location>
</feature>
<proteinExistence type="predicted"/>
<evidence type="ECO:0000313" key="5">
    <source>
        <dbReference type="EMBL" id="KAJ6834897.1"/>
    </source>
</evidence>
<dbReference type="Proteomes" id="UP001140949">
    <property type="component" value="Unassembled WGS sequence"/>
</dbReference>
<evidence type="ECO:0000313" key="6">
    <source>
        <dbReference type="Proteomes" id="UP001140949"/>
    </source>
</evidence>
<reference evidence="4" key="1">
    <citation type="journal article" date="2023" name="GigaByte">
        <title>Genome assembly of the bearded iris, Iris pallida Lam.</title>
        <authorList>
            <person name="Bruccoleri R.E."/>
            <person name="Oakeley E.J."/>
            <person name="Faust A.M.E."/>
            <person name="Altorfer M."/>
            <person name="Dessus-Babus S."/>
            <person name="Burckhardt D."/>
            <person name="Oertli M."/>
            <person name="Naumann U."/>
            <person name="Petersen F."/>
            <person name="Wong J."/>
        </authorList>
    </citation>
    <scope>NUCLEOTIDE SEQUENCE</scope>
    <source>
        <strain evidence="4">GSM-AAB239-AS_SAM_17_03QT</strain>
    </source>
</reference>
<comment type="caution">
    <text evidence="4">The sequence shown here is derived from an EMBL/GenBank/DDBJ whole genome shotgun (WGS) entry which is preliminary data.</text>
</comment>
<feature type="compositionally biased region" description="Basic residues" evidence="1">
    <location>
        <begin position="420"/>
        <end position="431"/>
    </location>
</feature>
<keyword evidence="2" id="KW-1133">Transmembrane helix</keyword>
<sequence>MDLELNKVVWQLFILVAVLTCGFGEAGAQYKAISQTRADRILVQRDNTSGSSLTLRTERVDPLDDLKKYRGGYNITNKHYWSSAAFTGKFGYIVAALWVVSGLIYGTIILVSNLCFDKRRASYRKNKRRVTSKHSPWPFVLGLILTVLAIVASGVALGGSSRFHSEAKAVKNTIVGAANEASSTIRKVTTAVQSIQRNTEVYVNLAGSSGLNTKTQKLSDDADNVRRKAEKNMRRLNKGLRIMKVLTITTVSLNLIAVLALLASRTLKFRRICSMLISLCWVLAFLFWLYFGLYYFLDKVAGDTCAALEEYKQDPRNSTLSSILPCNDRTSAQKALREVAVEIHGIVEQVNENISRLQTQSVLPRVQYVCNPFLGPPDYIYQPENDCSANATRIRDIPQASSIDNFEDVHLFRGNLQRRGVHTGPRLRHSRGSNQFRRDDTRCLSRNAETGRLPVGKRRILDDPL</sequence>
<evidence type="ECO:0008006" key="7">
    <source>
        <dbReference type="Google" id="ProtNLM"/>
    </source>
</evidence>
<organism evidence="4 6">
    <name type="scientific">Iris pallida</name>
    <name type="common">Sweet iris</name>
    <dbReference type="NCBI Taxonomy" id="29817"/>
    <lineage>
        <taxon>Eukaryota</taxon>
        <taxon>Viridiplantae</taxon>
        <taxon>Streptophyta</taxon>
        <taxon>Embryophyta</taxon>
        <taxon>Tracheophyta</taxon>
        <taxon>Spermatophyta</taxon>
        <taxon>Magnoliopsida</taxon>
        <taxon>Liliopsida</taxon>
        <taxon>Asparagales</taxon>
        <taxon>Iridaceae</taxon>
        <taxon>Iridoideae</taxon>
        <taxon>Irideae</taxon>
        <taxon>Iris</taxon>
    </lineage>
</organism>
<feature type="transmembrane region" description="Helical" evidence="2">
    <location>
        <begin position="90"/>
        <end position="116"/>
    </location>
</feature>
<keyword evidence="6" id="KW-1185">Reference proteome</keyword>
<dbReference type="EMBL" id="JANAVB010014999">
    <property type="protein sequence ID" value="KAJ6833469.1"/>
    <property type="molecule type" value="Genomic_DNA"/>
</dbReference>
<dbReference type="EMBL" id="JANAVB010013621">
    <property type="protein sequence ID" value="KAJ6834897.1"/>
    <property type="molecule type" value="Genomic_DNA"/>
</dbReference>
<evidence type="ECO:0000256" key="1">
    <source>
        <dbReference type="SAM" id="MobiDB-lite"/>
    </source>
</evidence>
<dbReference type="AlphaFoldDB" id="A0AAX6GXK5"/>
<feature type="transmembrane region" description="Helical" evidence="2">
    <location>
        <begin position="137"/>
        <end position="157"/>
    </location>
</feature>
<dbReference type="GO" id="GO:0016020">
    <property type="term" value="C:membrane"/>
    <property type="evidence" value="ECO:0007669"/>
    <property type="project" value="TreeGrafter"/>
</dbReference>
<protein>
    <recommendedName>
        <fullName evidence="7">Protein tweety homolog</fullName>
    </recommendedName>
</protein>
<feature type="signal peptide" evidence="3">
    <location>
        <begin position="1"/>
        <end position="28"/>
    </location>
</feature>
<accession>A0AAX6GXK5</accession>
<feature type="transmembrane region" description="Helical" evidence="2">
    <location>
        <begin position="275"/>
        <end position="297"/>
    </location>
</feature>
<feature type="transmembrane region" description="Helical" evidence="2">
    <location>
        <begin position="242"/>
        <end position="263"/>
    </location>
</feature>
<name>A0AAX6GXK5_IRIPA</name>
<evidence type="ECO:0000313" key="4">
    <source>
        <dbReference type="EMBL" id="KAJ6833469.1"/>
    </source>
</evidence>
<dbReference type="PANTHER" id="PTHR31414:SF18">
    <property type="entry name" value="TRANSMEMBRANE PROTEIN-RELATED"/>
    <property type="match status" value="1"/>
</dbReference>
<gene>
    <name evidence="5" type="ORF">M6B38_332605</name>
    <name evidence="4" type="ORF">M6B38_339430</name>
</gene>
<feature type="region of interest" description="Disordered" evidence="1">
    <location>
        <begin position="420"/>
        <end position="439"/>
    </location>
</feature>
<keyword evidence="2" id="KW-0472">Membrane</keyword>
<evidence type="ECO:0000256" key="2">
    <source>
        <dbReference type="SAM" id="Phobius"/>
    </source>
</evidence>